<dbReference type="SMART" id="SM00353">
    <property type="entry name" value="HLH"/>
    <property type="match status" value="1"/>
</dbReference>
<dbReference type="RefSeq" id="XP_066827567.1">
    <property type="nucleotide sequence ID" value="XM_066976570.1"/>
</dbReference>
<dbReference type="Proteomes" id="UP001497383">
    <property type="component" value="Chromosome 1"/>
</dbReference>
<feature type="domain" description="BHLH" evidence="6">
    <location>
        <begin position="128"/>
        <end position="215"/>
    </location>
</feature>
<dbReference type="PANTHER" id="PTHR46117:SF3">
    <property type="entry name" value="FI24210P1"/>
    <property type="match status" value="1"/>
</dbReference>
<evidence type="ECO:0000313" key="7">
    <source>
        <dbReference type="EMBL" id="CAK9436071.1"/>
    </source>
</evidence>
<dbReference type="EMBL" id="OZ022405">
    <property type="protein sequence ID" value="CAK9436071.1"/>
    <property type="molecule type" value="Genomic_DNA"/>
</dbReference>
<keyword evidence="4" id="KW-0539">Nucleus</keyword>
<evidence type="ECO:0000256" key="1">
    <source>
        <dbReference type="ARBA" id="ARBA00004123"/>
    </source>
</evidence>
<accession>A0ABP0ZJ97</accession>
<proteinExistence type="predicted"/>
<reference evidence="7 8" key="1">
    <citation type="submission" date="2024-03" db="EMBL/GenBank/DDBJ databases">
        <authorList>
            <person name="Brejova B."/>
        </authorList>
    </citation>
    <scope>NUCLEOTIDE SEQUENCE [LARGE SCALE GENOMIC DNA]</scope>
    <source>
        <strain evidence="7 8">CBS 14171</strain>
    </source>
</reference>
<evidence type="ECO:0000259" key="6">
    <source>
        <dbReference type="PROSITE" id="PS50888"/>
    </source>
</evidence>
<comment type="subcellular location">
    <subcellularLocation>
        <location evidence="1">Nucleus</location>
    </subcellularLocation>
</comment>
<name>A0ABP0ZJ97_9ASCO</name>
<dbReference type="InterPro" id="IPR011598">
    <property type="entry name" value="bHLH_dom"/>
</dbReference>
<dbReference type="InterPro" id="IPR051732">
    <property type="entry name" value="USF"/>
</dbReference>
<evidence type="ECO:0000256" key="4">
    <source>
        <dbReference type="ARBA" id="ARBA00023242"/>
    </source>
</evidence>
<protein>
    <recommendedName>
        <fullName evidence="6">BHLH domain-containing protein</fullName>
    </recommendedName>
</protein>
<evidence type="ECO:0000256" key="3">
    <source>
        <dbReference type="ARBA" id="ARBA00023163"/>
    </source>
</evidence>
<evidence type="ECO:0000313" key="8">
    <source>
        <dbReference type="Proteomes" id="UP001497383"/>
    </source>
</evidence>
<dbReference type="Pfam" id="PF00010">
    <property type="entry name" value="HLH"/>
    <property type="match status" value="1"/>
</dbReference>
<dbReference type="PROSITE" id="PS50888">
    <property type="entry name" value="BHLH"/>
    <property type="match status" value="1"/>
</dbReference>
<evidence type="ECO:0000256" key="2">
    <source>
        <dbReference type="ARBA" id="ARBA00023015"/>
    </source>
</evidence>
<sequence>MSQFESFLENYNRGSYTGSSATGAGGHNGANIKRESFDEFLGNSSDIKKQLSQSFGGGGSGGLSGGGLGGSLGSGGIGGGGGSLGSMNTALHYGGGISKPHSRRNSAYIKPQETSDAEDNDDDDGAGGADAKDQGNERKRRDNINDKIQELLKLIPSEYFATTQKDEPSRNEPSPGEKSPSEEDINNTVSKTGTKDGKPNKGQILTKSVEYLQNLQNLIDENNRKEVELILKLESLKLKHKNGGQVQEGVPVRIGYTSAERALGEIGVGPCSEDYFKNILVRSANSSKSGRKNSS</sequence>
<feature type="compositionally biased region" description="Acidic residues" evidence="5">
    <location>
        <begin position="115"/>
        <end position="125"/>
    </location>
</feature>
<dbReference type="GeneID" id="92205825"/>
<dbReference type="SUPFAM" id="SSF47459">
    <property type="entry name" value="HLH, helix-loop-helix DNA-binding domain"/>
    <property type="match status" value="1"/>
</dbReference>
<keyword evidence="2" id="KW-0805">Transcription regulation</keyword>
<keyword evidence="3" id="KW-0804">Transcription</keyword>
<gene>
    <name evidence="7" type="ORF">LODBEIA_P06290</name>
</gene>
<dbReference type="CDD" id="cd11387">
    <property type="entry name" value="bHLHzip_USF_MITF"/>
    <property type="match status" value="1"/>
</dbReference>
<feature type="compositionally biased region" description="Basic and acidic residues" evidence="5">
    <location>
        <begin position="130"/>
        <end position="150"/>
    </location>
</feature>
<keyword evidence="8" id="KW-1185">Reference proteome</keyword>
<evidence type="ECO:0000256" key="5">
    <source>
        <dbReference type="SAM" id="MobiDB-lite"/>
    </source>
</evidence>
<feature type="region of interest" description="Disordered" evidence="5">
    <location>
        <begin position="49"/>
        <end position="202"/>
    </location>
</feature>
<dbReference type="InterPro" id="IPR036638">
    <property type="entry name" value="HLH_DNA-bd_sf"/>
</dbReference>
<organism evidence="7 8">
    <name type="scientific">Lodderomyces beijingensis</name>
    <dbReference type="NCBI Taxonomy" id="1775926"/>
    <lineage>
        <taxon>Eukaryota</taxon>
        <taxon>Fungi</taxon>
        <taxon>Dikarya</taxon>
        <taxon>Ascomycota</taxon>
        <taxon>Saccharomycotina</taxon>
        <taxon>Pichiomycetes</taxon>
        <taxon>Debaryomycetaceae</taxon>
        <taxon>Candida/Lodderomyces clade</taxon>
        <taxon>Lodderomyces</taxon>
    </lineage>
</organism>
<dbReference type="Gene3D" id="4.10.280.10">
    <property type="entry name" value="Helix-loop-helix DNA-binding domain"/>
    <property type="match status" value="1"/>
</dbReference>
<dbReference type="PANTHER" id="PTHR46117">
    <property type="entry name" value="FI24210P1"/>
    <property type="match status" value="1"/>
</dbReference>
<feature type="compositionally biased region" description="Gly residues" evidence="5">
    <location>
        <begin position="55"/>
        <end position="84"/>
    </location>
</feature>